<sequence length="172" mass="18635">MSRLRSFLPQMAAANEVLEREAAEDSSKFDIENVGEDEEKVIEMVGTCPFAFSFSFSFFVHAWVGDQSSDPCFGASVFRLLLVALLTADLPEQNIGLGVFEVKNDQFDVESDVVIHPAPGNSRPKLPDDAIVELNLARAPGSPRAADPPRATDPPRAADPPRANDPPKAADQ</sequence>
<organism evidence="2 3">
    <name type="scientific">Olpidium bornovanus</name>
    <dbReference type="NCBI Taxonomy" id="278681"/>
    <lineage>
        <taxon>Eukaryota</taxon>
        <taxon>Fungi</taxon>
        <taxon>Fungi incertae sedis</taxon>
        <taxon>Olpidiomycota</taxon>
        <taxon>Olpidiomycotina</taxon>
        <taxon>Olpidiomycetes</taxon>
        <taxon>Olpidiales</taxon>
        <taxon>Olpidiaceae</taxon>
        <taxon>Olpidium</taxon>
    </lineage>
</organism>
<dbReference type="AlphaFoldDB" id="A0A8H7ZT13"/>
<reference evidence="2 3" key="1">
    <citation type="journal article" name="Sci. Rep.">
        <title>Genome-scale phylogenetic analyses confirm Olpidium as the closest living zoosporic fungus to the non-flagellated, terrestrial fungi.</title>
        <authorList>
            <person name="Chang Y."/>
            <person name="Rochon D."/>
            <person name="Sekimoto S."/>
            <person name="Wang Y."/>
            <person name="Chovatia M."/>
            <person name="Sandor L."/>
            <person name="Salamov A."/>
            <person name="Grigoriev I.V."/>
            <person name="Stajich J.E."/>
            <person name="Spatafora J.W."/>
        </authorList>
    </citation>
    <scope>NUCLEOTIDE SEQUENCE [LARGE SCALE GENOMIC DNA]</scope>
    <source>
        <strain evidence="2">S191</strain>
    </source>
</reference>
<protein>
    <submittedName>
        <fullName evidence="2">Uncharacterized protein</fullName>
    </submittedName>
</protein>
<gene>
    <name evidence="2" type="ORF">BJ554DRAFT_1058</name>
</gene>
<dbReference type="Proteomes" id="UP000673691">
    <property type="component" value="Unassembled WGS sequence"/>
</dbReference>
<evidence type="ECO:0000313" key="2">
    <source>
        <dbReference type="EMBL" id="KAG5458674.1"/>
    </source>
</evidence>
<dbReference type="EMBL" id="JAEFCI010008096">
    <property type="protein sequence ID" value="KAG5458674.1"/>
    <property type="molecule type" value="Genomic_DNA"/>
</dbReference>
<accession>A0A8H7ZT13</accession>
<dbReference type="GO" id="GO:0062064">
    <property type="term" value="F:box C/D methylation guide snoRNP complex binding"/>
    <property type="evidence" value="ECO:0007669"/>
    <property type="project" value="TreeGrafter"/>
</dbReference>
<keyword evidence="3" id="KW-1185">Reference proteome</keyword>
<dbReference type="Pfam" id="PF15370">
    <property type="entry name" value="NOPCHAP1"/>
    <property type="match status" value="1"/>
</dbReference>
<comment type="caution">
    <text evidence="2">The sequence shown here is derived from an EMBL/GenBank/DDBJ whole genome shotgun (WGS) entry which is preliminary data.</text>
</comment>
<feature type="region of interest" description="Disordered" evidence="1">
    <location>
        <begin position="137"/>
        <end position="172"/>
    </location>
</feature>
<dbReference type="OrthoDB" id="1112980at2759"/>
<evidence type="ECO:0000256" key="1">
    <source>
        <dbReference type="SAM" id="MobiDB-lite"/>
    </source>
</evidence>
<dbReference type="PANTHER" id="PTHR28674">
    <property type="entry name" value="SIMILAR TO DNA SEGMENT, CHR 10, WAYNE STATE UNIVERSITY 102,-EXPRESSED"/>
    <property type="match status" value="1"/>
</dbReference>
<dbReference type="InterPro" id="IPR027921">
    <property type="entry name" value="NOPCHAP1"/>
</dbReference>
<name>A0A8H7ZT13_9FUNG</name>
<proteinExistence type="predicted"/>
<evidence type="ECO:0000313" key="3">
    <source>
        <dbReference type="Proteomes" id="UP000673691"/>
    </source>
</evidence>
<dbReference type="PANTHER" id="PTHR28674:SF1">
    <property type="entry name" value="NOP PROTEIN CHAPERONE 1"/>
    <property type="match status" value="1"/>
</dbReference>
<dbReference type="GO" id="GO:0000492">
    <property type="term" value="P:box C/D snoRNP assembly"/>
    <property type="evidence" value="ECO:0007669"/>
    <property type="project" value="InterPro"/>
</dbReference>